<accession>R7QHI7</accession>
<dbReference type="PhylomeDB" id="R7QHI7"/>
<protein>
    <recommendedName>
        <fullName evidence="4">Cupin 2 conserved barrel domain-containing protein</fullName>
    </recommendedName>
</protein>
<dbReference type="GeneID" id="17324447"/>
<organism evidence="2 3">
    <name type="scientific">Chondrus crispus</name>
    <name type="common">Carrageen Irish moss</name>
    <name type="synonym">Polymorpha crispa</name>
    <dbReference type="NCBI Taxonomy" id="2769"/>
    <lineage>
        <taxon>Eukaryota</taxon>
        <taxon>Rhodophyta</taxon>
        <taxon>Florideophyceae</taxon>
        <taxon>Rhodymeniophycidae</taxon>
        <taxon>Gigartinales</taxon>
        <taxon>Gigartinaceae</taxon>
        <taxon>Chondrus</taxon>
    </lineage>
</organism>
<sequence length="292" mass="31746">MLLSVLAALATLNFAESTQCDPSSYHQPAAAHSAVELPLLAGHTRSVVEPFQFAVVAPESRMYTPSLPGWHGTISAAAIVTPALGARFAMYLVNASAGASSTDGTLYEGAPSGLERFLYVLHGTVFVKEESQGERRLEYGGFVYYAPGEKMNTFVGDEGSSFVLIDQVYAGAFKPVSVIGNEAEAGTEFVPGEVFKLRRLLNGSDPGYDFNIHIMDFAPGEYMNVKEVHYNQHGLLMLRGHGIYLLGERFFPVATGDALYMAPFVPQWFGALGPTSARYFLYKDVNTNPLLH</sequence>
<evidence type="ECO:0000313" key="2">
    <source>
        <dbReference type="EMBL" id="CDF36931.1"/>
    </source>
</evidence>
<dbReference type="EMBL" id="HG001807">
    <property type="protein sequence ID" value="CDF36931.1"/>
    <property type="molecule type" value="Genomic_DNA"/>
</dbReference>
<dbReference type="Gene3D" id="2.60.120.10">
    <property type="entry name" value="Jelly Rolls"/>
    <property type="match status" value="1"/>
</dbReference>
<dbReference type="OMA" id="DVRHDMH"/>
<dbReference type="InterPro" id="IPR011051">
    <property type="entry name" value="RmlC_Cupin_sf"/>
</dbReference>
<keyword evidence="1" id="KW-0732">Signal</keyword>
<dbReference type="RefSeq" id="XP_005716750.1">
    <property type="nucleotide sequence ID" value="XM_005716693.1"/>
</dbReference>
<dbReference type="Proteomes" id="UP000012073">
    <property type="component" value="Unassembled WGS sequence"/>
</dbReference>
<evidence type="ECO:0000313" key="3">
    <source>
        <dbReference type="Proteomes" id="UP000012073"/>
    </source>
</evidence>
<dbReference type="InterPro" id="IPR014710">
    <property type="entry name" value="RmlC-like_jellyroll"/>
</dbReference>
<dbReference type="AlphaFoldDB" id="R7QHI7"/>
<dbReference type="PANTHER" id="PTHR34571:SF1">
    <property type="entry name" value="(S)-UREIDOGLYCINE AMINOHYDROLASE"/>
    <property type="match status" value="1"/>
</dbReference>
<dbReference type="GO" id="GO:0071522">
    <property type="term" value="F:ureidoglycine aminohydrolase activity"/>
    <property type="evidence" value="ECO:0007669"/>
    <property type="project" value="InterPro"/>
</dbReference>
<feature type="signal peptide" evidence="1">
    <location>
        <begin position="1"/>
        <end position="17"/>
    </location>
</feature>
<feature type="chain" id="PRO_5004442749" description="Cupin 2 conserved barrel domain-containing protein" evidence="1">
    <location>
        <begin position="18"/>
        <end position="292"/>
    </location>
</feature>
<evidence type="ECO:0008006" key="4">
    <source>
        <dbReference type="Google" id="ProtNLM"/>
    </source>
</evidence>
<evidence type="ECO:0000256" key="1">
    <source>
        <dbReference type="SAM" id="SignalP"/>
    </source>
</evidence>
<dbReference type="OrthoDB" id="4965688at2759"/>
<proteinExistence type="predicted"/>
<dbReference type="Gramene" id="CDF36931">
    <property type="protein sequence ID" value="CDF36931"/>
    <property type="gene ID" value="CHC_T00005584001"/>
</dbReference>
<dbReference type="SUPFAM" id="SSF51182">
    <property type="entry name" value="RmlC-like cupins"/>
    <property type="match status" value="1"/>
</dbReference>
<keyword evidence="3" id="KW-1185">Reference proteome</keyword>
<dbReference type="STRING" id="2769.R7QHI7"/>
<dbReference type="PANTHER" id="PTHR34571">
    <property type="entry name" value="(S)-UREIDOGLYCINE AMINOHYDROLASE"/>
    <property type="match status" value="1"/>
</dbReference>
<dbReference type="InterPro" id="IPR044697">
    <property type="entry name" value="UGlyAH_cupin_C"/>
</dbReference>
<dbReference type="InterPro" id="IPR017627">
    <property type="entry name" value="UGHY"/>
</dbReference>
<name>R7QHI7_CHOCR</name>
<dbReference type="CDD" id="cd02212">
    <property type="entry name" value="cupin_UGlyAH_C"/>
    <property type="match status" value="1"/>
</dbReference>
<dbReference type="KEGG" id="ccp:CHC_T00005584001"/>
<reference evidence="3" key="1">
    <citation type="journal article" date="2013" name="Proc. Natl. Acad. Sci. U.S.A.">
        <title>Genome structure and metabolic features in the red seaweed Chondrus crispus shed light on evolution of the Archaeplastida.</title>
        <authorList>
            <person name="Collen J."/>
            <person name="Porcel B."/>
            <person name="Carre W."/>
            <person name="Ball S.G."/>
            <person name="Chaparro C."/>
            <person name="Tonon T."/>
            <person name="Barbeyron T."/>
            <person name="Michel G."/>
            <person name="Noel B."/>
            <person name="Valentin K."/>
            <person name="Elias M."/>
            <person name="Artiguenave F."/>
            <person name="Arun A."/>
            <person name="Aury J.M."/>
            <person name="Barbosa-Neto J.F."/>
            <person name="Bothwell J.H."/>
            <person name="Bouget F.Y."/>
            <person name="Brillet L."/>
            <person name="Cabello-Hurtado F."/>
            <person name="Capella-Gutierrez S."/>
            <person name="Charrier B."/>
            <person name="Cladiere L."/>
            <person name="Cock J.M."/>
            <person name="Coelho S.M."/>
            <person name="Colleoni C."/>
            <person name="Czjzek M."/>
            <person name="Da Silva C."/>
            <person name="Delage L."/>
            <person name="Denoeud F."/>
            <person name="Deschamps P."/>
            <person name="Dittami S.M."/>
            <person name="Gabaldon T."/>
            <person name="Gachon C.M."/>
            <person name="Groisillier A."/>
            <person name="Herve C."/>
            <person name="Jabbari K."/>
            <person name="Katinka M."/>
            <person name="Kloareg B."/>
            <person name="Kowalczyk N."/>
            <person name="Labadie K."/>
            <person name="Leblanc C."/>
            <person name="Lopez P.J."/>
            <person name="McLachlan D.H."/>
            <person name="Meslet-Cladiere L."/>
            <person name="Moustafa A."/>
            <person name="Nehr Z."/>
            <person name="Nyvall Collen P."/>
            <person name="Panaud O."/>
            <person name="Partensky F."/>
            <person name="Poulain J."/>
            <person name="Rensing S.A."/>
            <person name="Rousvoal S."/>
            <person name="Samson G."/>
            <person name="Symeonidi A."/>
            <person name="Weissenbach J."/>
            <person name="Zambounis A."/>
            <person name="Wincker P."/>
            <person name="Boyen C."/>
        </authorList>
    </citation>
    <scope>NUCLEOTIDE SEQUENCE [LARGE SCALE GENOMIC DNA]</scope>
    <source>
        <strain evidence="3">cv. Stackhouse</strain>
    </source>
</reference>
<gene>
    <name evidence="2" type="ORF">CHC_T00005584001</name>
</gene>